<reference evidence="1 2" key="1">
    <citation type="submission" date="2018-05" db="EMBL/GenBank/DDBJ databases">
        <title>Streptomyces venezuelae.</title>
        <authorList>
            <person name="Kim W."/>
            <person name="Lee N."/>
            <person name="Cho B.-K."/>
        </authorList>
    </citation>
    <scope>NUCLEOTIDE SEQUENCE [LARGE SCALE GENOMIC DNA]</scope>
    <source>
        <strain evidence="1 2">ATCC 21018</strain>
    </source>
</reference>
<dbReference type="AlphaFoldDB" id="A0A5P2DIM2"/>
<evidence type="ECO:0000313" key="1">
    <source>
        <dbReference type="EMBL" id="QES54008.1"/>
    </source>
</evidence>
<dbReference type="RefSeq" id="WP_150256793.1">
    <property type="nucleotide sequence ID" value="NZ_CP029189.1"/>
</dbReference>
<gene>
    <name evidence="1" type="ORF">DEJ51_06905</name>
</gene>
<dbReference type="OrthoDB" id="4101976at2"/>
<dbReference type="EMBL" id="CP029189">
    <property type="protein sequence ID" value="QES54008.1"/>
    <property type="molecule type" value="Genomic_DNA"/>
</dbReference>
<accession>A0A5P2DIM2</accession>
<dbReference type="Proteomes" id="UP000324101">
    <property type="component" value="Chromosome"/>
</dbReference>
<evidence type="ECO:0000313" key="2">
    <source>
        <dbReference type="Proteomes" id="UP000324101"/>
    </source>
</evidence>
<proteinExistence type="predicted"/>
<sequence length="256" mass="27396">MVDTVNSLAARVHDLLVEAMTNGPAAVGTAGFHDLVARATALGPDGTWLVAAGHSSLGVMAVLRGEANQGILHLDAAVAAGYNDCVALHVAPLRPLHDDPRFRALYQRMRITEADLDEFFWLHQETQLMVQDAQTAAVDNIGRLDTGVSPLPQAPLPTREPNTLGILISRIDLAATQTALQQAALKAEFQRSSGNTSLSLIDGSWDYDRARRDAWHADALDAQRLRAAEARAFVERPGAGTVLIPCPPLGSIAYPS</sequence>
<organism evidence="1 2">
    <name type="scientific">Streptomyces venezuelae</name>
    <dbReference type="NCBI Taxonomy" id="54571"/>
    <lineage>
        <taxon>Bacteria</taxon>
        <taxon>Bacillati</taxon>
        <taxon>Actinomycetota</taxon>
        <taxon>Actinomycetes</taxon>
        <taxon>Kitasatosporales</taxon>
        <taxon>Streptomycetaceae</taxon>
        <taxon>Streptomyces</taxon>
    </lineage>
</organism>
<protein>
    <submittedName>
        <fullName evidence="1">Uncharacterized protein</fullName>
    </submittedName>
</protein>
<name>A0A5P2DIM2_STRVZ</name>